<dbReference type="GO" id="GO:0006368">
    <property type="term" value="P:transcription elongation by RNA polymerase II"/>
    <property type="evidence" value="ECO:0007669"/>
    <property type="project" value="InterPro"/>
</dbReference>
<feature type="compositionally biased region" description="Basic and acidic residues" evidence="1">
    <location>
        <begin position="291"/>
        <end position="302"/>
    </location>
</feature>
<evidence type="ECO:0000256" key="1">
    <source>
        <dbReference type="SAM" id="MobiDB-lite"/>
    </source>
</evidence>
<dbReference type="EMBL" id="CANTUO010000002">
    <property type="protein sequence ID" value="CAI5757610.1"/>
    <property type="molecule type" value="Genomic_DNA"/>
</dbReference>
<dbReference type="GO" id="GO:0070449">
    <property type="term" value="C:elongin complex"/>
    <property type="evidence" value="ECO:0007669"/>
    <property type="project" value="InterPro"/>
</dbReference>
<organism evidence="2 3">
    <name type="scientific">Candida verbasci</name>
    <dbReference type="NCBI Taxonomy" id="1227364"/>
    <lineage>
        <taxon>Eukaryota</taxon>
        <taxon>Fungi</taxon>
        <taxon>Dikarya</taxon>
        <taxon>Ascomycota</taxon>
        <taxon>Saccharomycotina</taxon>
        <taxon>Pichiomycetes</taxon>
        <taxon>Debaryomycetaceae</taxon>
        <taxon>Candida/Lodderomyces clade</taxon>
        <taxon>Candida</taxon>
    </lineage>
</organism>
<accession>A0A9W4TWH2</accession>
<dbReference type="Proteomes" id="UP001152885">
    <property type="component" value="Unassembled WGS sequence"/>
</dbReference>
<dbReference type="OrthoDB" id="21513at2759"/>
<dbReference type="Pfam" id="PF06881">
    <property type="entry name" value="Elongin_A"/>
    <property type="match status" value="1"/>
</dbReference>
<dbReference type="InterPro" id="IPR051870">
    <property type="entry name" value="Elongin-A_domain"/>
</dbReference>
<dbReference type="InterPro" id="IPR010684">
    <property type="entry name" value="RNA_pol_II_trans_fac_SIII_A"/>
</dbReference>
<evidence type="ECO:0008006" key="4">
    <source>
        <dbReference type="Google" id="ProtNLM"/>
    </source>
</evidence>
<comment type="caution">
    <text evidence="2">The sequence shown here is derived from an EMBL/GenBank/DDBJ whole genome shotgun (WGS) entry which is preliminary data.</text>
</comment>
<dbReference type="AlphaFoldDB" id="A0A9W4TWH2"/>
<evidence type="ECO:0000313" key="2">
    <source>
        <dbReference type="EMBL" id="CAI5757610.1"/>
    </source>
</evidence>
<feature type="region of interest" description="Disordered" evidence="1">
    <location>
        <begin position="240"/>
        <end position="316"/>
    </location>
</feature>
<sequence>MNIQQINELRSKHDKNDYNQFKYKHKHSNGLPTLYHLTINLIKRNLSQINDIGLIPYHLLEPILVKMSSKQLSSLEEKSNQLMPYSDKIWKSLILKDFPNRPIEIKQLNKKKTMPYKSLYYKYVKEREEYRKDSTKRLKKLNDSLMQEKARNKVIAVDDVLKDPTIKKRFDYGSNRNYRHATLPNKNTILGKARRETQSRSLIFGRQKSYDPCAAFKKISQPTQIQPPRNHIHTKFTYQKPQPIPKASEVKPSIKKPTNEVKKISTIRPQTASPPPSIFIQRKRTLPNKSPEPKKKKEKIDESPSEIKPLKSSIFS</sequence>
<name>A0A9W4TWH2_9ASCO</name>
<keyword evidence="3" id="KW-1185">Reference proteome</keyword>
<dbReference type="Gene3D" id="6.10.250.3180">
    <property type="match status" value="1"/>
</dbReference>
<protein>
    <recommendedName>
        <fullName evidence="4">Elongin-A</fullName>
    </recommendedName>
</protein>
<reference evidence="2" key="1">
    <citation type="submission" date="2022-12" db="EMBL/GenBank/DDBJ databases">
        <authorList>
            <person name="Brejova B."/>
        </authorList>
    </citation>
    <scope>NUCLEOTIDE SEQUENCE</scope>
</reference>
<dbReference type="PANTHER" id="PTHR15141">
    <property type="entry name" value="TRANSCRIPTION ELONGATION FACTOR B POLYPEPTIDE 3"/>
    <property type="match status" value="1"/>
</dbReference>
<dbReference type="PANTHER" id="PTHR15141:SF76">
    <property type="entry name" value="TRANSCRIPTION ELONGATION FACTOR B POLYPEPTIDE 3"/>
    <property type="match status" value="1"/>
</dbReference>
<proteinExistence type="predicted"/>
<gene>
    <name evidence="2" type="ORF">CANVERA_P2124</name>
</gene>
<evidence type="ECO:0000313" key="3">
    <source>
        <dbReference type="Proteomes" id="UP001152885"/>
    </source>
</evidence>